<evidence type="ECO:0000256" key="7">
    <source>
        <dbReference type="SAM" id="SignalP"/>
    </source>
</evidence>
<dbReference type="EMBL" id="CP046052">
    <property type="protein sequence ID" value="QGM46294.1"/>
    <property type="molecule type" value="Genomic_DNA"/>
</dbReference>
<proteinExistence type="inferred from homology"/>
<dbReference type="AlphaFoldDB" id="A0A6B8KD02"/>
<dbReference type="InterPro" id="IPR011250">
    <property type="entry name" value="OMP/PagP_B-barrel"/>
</dbReference>
<dbReference type="Gene3D" id="2.40.160.20">
    <property type="match status" value="1"/>
</dbReference>
<protein>
    <submittedName>
        <fullName evidence="9">Outer membrane beta-barrel protein</fullName>
    </submittedName>
</protein>
<gene>
    <name evidence="9" type="ORF">H2LOC_011635</name>
</gene>
<name>A0A6B8KD02_9HYPH</name>
<reference evidence="9 10" key="1">
    <citation type="submission" date="2019-11" db="EMBL/GenBank/DDBJ databases">
        <title>The genome sequence of Methylocystis heyeri.</title>
        <authorList>
            <person name="Oshkin I.Y."/>
            <person name="Miroshnikov K."/>
            <person name="Dedysh S.N."/>
        </authorList>
    </citation>
    <scope>NUCLEOTIDE SEQUENCE [LARGE SCALE GENOMIC DNA]</scope>
    <source>
        <strain evidence="9 10">H2</strain>
    </source>
</reference>
<keyword evidence="3" id="KW-0472">Membrane</keyword>
<evidence type="ECO:0000256" key="3">
    <source>
        <dbReference type="ARBA" id="ARBA00023136"/>
    </source>
</evidence>
<dbReference type="Proteomes" id="UP000309061">
    <property type="component" value="Chromosome"/>
</dbReference>
<dbReference type="OrthoDB" id="7916126at2"/>
<dbReference type="GO" id="GO:0009279">
    <property type="term" value="C:cell outer membrane"/>
    <property type="evidence" value="ECO:0007669"/>
    <property type="project" value="UniProtKB-SubCell"/>
</dbReference>
<dbReference type="SUPFAM" id="SSF56925">
    <property type="entry name" value="OMPA-like"/>
    <property type="match status" value="1"/>
</dbReference>
<accession>A0A6B8KD02</accession>
<feature type="compositionally biased region" description="Pro residues" evidence="6">
    <location>
        <begin position="40"/>
        <end position="51"/>
    </location>
</feature>
<evidence type="ECO:0000256" key="5">
    <source>
        <dbReference type="ARBA" id="ARBA00038306"/>
    </source>
</evidence>
<feature type="domain" description="Outer membrane protein beta-barrel" evidence="8">
    <location>
        <begin position="409"/>
        <end position="639"/>
    </location>
</feature>
<dbReference type="Pfam" id="PF13505">
    <property type="entry name" value="OMP_b-brl"/>
    <property type="match status" value="1"/>
</dbReference>
<feature type="region of interest" description="Disordered" evidence="6">
    <location>
        <begin position="32"/>
        <end position="51"/>
    </location>
</feature>
<feature type="signal peptide" evidence="7">
    <location>
        <begin position="1"/>
        <end position="31"/>
    </location>
</feature>
<evidence type="ECO:0000256" key="1">
    <source>
        <dbReference type="ARBA" id="ARBA00004442"/>
    </source>
</evidence>
<evidence type="ECO:0000313" key="9">
    <source>
        <dbReference type="EMBL" id="QGM46294.1"/>
    </source>
</evidence>
<dbReference type="KEGG" id="mhey:H2LOC_011635"/>
<feature type="chain" id="PRO_5025603041" evidence="7">
    <location>
        <begin position="32"/>
        <end position="651"/>
    </location>
</feature>
<comment type="subcellular location">
    <subcellularLocation>
        <location evidence="1">Cell outer membrane</location>
    </subcellularLocation>
</comment>
<dbReference type="PANTHER" id="PTHR34001:SF3">
    <property type="entry name" value="BLL7405 PROTEIN"/>
    <property type="match status" value="1"/>
</dbReference>
<evidence type="ECO:0000313" key="10">
    <source>
        <dbReference type="Proteomes" id="UP000309061"/>
    </source>
</evidence>
<dbReference type="PANTHER" id="PTHR34001">
    <property type="entry name" value="BLL7405 PROTEIN"/>
    <property type="match status" value="1"/>
</dbReference>
<dbReference type="InterPro" id="IPR051692">
    <property type="entry name" value="OMP-like"/>
</dbReference>
<sequence>MNKTRAGRYRRVAWRTLYIALAGGAAGTALAADPSVTSPAPAPAPEAAPQKAPPVPLAVFGDNLPAPGKLVISVIPTFFDNAHVQVGTNNVTPQQVVTFNRWYWNPSTLLTVVPQEQFGKMQTVTLAYGLMKDWSVVLTAGTIQRLSYLNVFGTGPGFGAGNIIQRGTSNPGTDTIADVSASLVWRAYEDPIHRVKVNLGMAFPTGSNHNIGGAVMQTTGTYAINEAFYGMQPGTGTFDVLPGILYGGHLDAWSWGLSYRARLGLGMNPEGYRWGNYQEFNGWFGYTWIPGVTTTFRTNFNIQSQISGADWWLFGKLPSANPLWYGGKRIEVYGGIDIDGKLFGLPGLSVGFEGGVPVYQNLNGPQLAKNWMAGMALRWRVGEEEEEHRTEVAGIFKGPKTAPDAPPRSPWTGAHVGVSAGFTTSADNNSDFIYGGSGGYAALYGSGGLPSNVSLNSRGFIGGVQFGYDRVFCDKYLAGIEADLSGITSGAANWAAWSGNPLTYTQAGRNVPYLGTARGRAGYLVTPAILAYATGGLAWGETDLRATYFSPSLRPVLYQGGSWLGYDDMRLGWTAGAGVEWLVLPRVSVKGEYLYYDLGTANTANVGALYYANKSGLSGVMHTGTFDGHVFRLGVNYHFNGASAEPVVAKY</sequence>
<keyword evidence="10" id="KW-1185">Reference proteome</keyword>
<evidence type="ECO:0000259" key="8">
    <source>
        <dbReference type="Pfam" id="PF13505"/>
    </source>
</evidence>
<keyword evidence="2 7" id="KW-0732">Signal</keyword>
<dbReference type="RefSeq" id="WP_154331636.1">
    <property type="nucleotide sequence ID" value="NZ_CP046052.1"/>
</dbReference>
<comment type="similarity">
    <text evidence="5">Belongs to the Omp25/RopB family.</text>
</comment>
<organism evidence="9 10">
    <name type="scientific">Methylocystis heyeri</name>
    <dbReference type="NCBI Taxonomy" id="391905"/>
    <lineage>
        <taxon>Bacteria</taxon>
        <taxon>Pseudomonadati</taxon>
        <taxon>Pseudomonadota</taxon>
        <taxon>Alphaproteobacteria</taxon>
        <taxon>Hyphomicrobiales</taxon>
        <taxon>Methylocystaceae</taxon>
        <taxon>Methylocystis</taxon>
    </lineage>
</organism>
<dbReference type="InterPro" id="IPR027385">
    <property type="entry name" value="Beta-barrel_OMP"/>
</dbReference>
<evidence type="ECO:0000256" key="6">
    <source>
        <dbReference type="SAM" id="MobiDB-lite"/>
    </source>
</evidence>
<evidence type="ECO:0000256" key="2">
    <source>
        <dbReference type="ARBA" id="ARBA00022729"/>
    </source>
</evidence>
<evidence type="ECO:0000256" key="4">
    <source>
        <dbReference type="ARBA" id="ARBA00023237"/>
    </source>
</evidence>
<keyword evidence="4" id="KW-0998">Cell outer membrane</keyword>